<dbReference type="EMBL" id="JAAOAN010000356">
    <property type="protein sequence ID" value="KAF5709549.1"/>
    <property type="molecule type" value="Genomic_DNA"/>
</dbReference>
<protein>
    <submittedName>
        <fullName evidence="2">Uncharacterized protein</fullName>
    </submittedName>
</protein>
<feature type="region of interest" description="Disordered" evidence="1">
    <location>
        <begin position="60"/>
        <end position="145"/>
    </location>
</feature>
<evidence type="ECO:0000256" key="1">
    <source>
        <dbReference type="SAM" id="MobiDB-lite"/>
    </source>
</evidence>
<comment type="caution">
    <text evidence="2">The sequence shown here is derived from an EMBL/GenBank/DDBJ whole genome shotgun (WGS) entry which is preliminary data.</text>
</comment>
<feature type="compositionally biased region" description="Polar residues" evidence="1">
    <location>
        <begin position="97"/>
        <end position="110"/>
    </location>
</feature>
<dbReference type="Proteomes" id="UP000544331">
    <property type="component" value="Unassembled WGS sequence"/>
</dbReference>
<feature type="compositionally biased region" description="Low complexity" evidence="1">
    <location>
        <begin position="60"/>
        <end position="78"/>
    </location>
</feature>
<gene>
    <name evidence="2" type="ORF">FMUND_10039</name>
</gene>
<dbReference type="AlphaFoldDB" id="A0A8H5YCE7"/>
<evidence type="ECO:0000313" key="3">
    <source>
        <dbReference type="Proteomes" id="UP000544331"/>
    </source>
</evidence>
<proteinExistence type="predicted"/>
<dbReference type="OrthoDB" id="5017605at2759"/>
<accession>A0A8H5YCE7</accession>
<feature type="compositionally biased region" description="Basic and acidic residues" evidence="1">
    <location>
        <begin position="130"/>
        <end position="139"/>
    </location>
</feature>
<reference evidence="2 3" key="1">
    <citation type="submission" date="2020-05" db="EMBL/GenBank/DDBJ databases">
        <title>Identification and distribution of gene clusters putatively required for synthesis of sphingolipid metabolism inhibitors in phylogenetically diverse species of the filamentous fungus Fusarium.</title>
        <authorList>
            <person name="Kim H.-S."/>
            <person name="Busman M."/>
            <person name="Brown D.W."/>
            <person name="Divon H."/>
            <person name="Uhlig S."/>
            <person name="Proctor R.H."/>
        </authorList>
    </citation>
    <scope>NUCLEOTIDE SEQUENCE [LARGE SCALE GENOMIC DNA]</scope>
    <source>
        <strain evidence="2 3">NRRL 66235</strain>
    </source>
</reference>
<evidence type="ECO:0000313" key="2">
    <source>
        <dbReference type="EMBL" id="KAF5709549.1"/>
    </source>
</evidence>
<sequence length="145" mass="15506">MPGMSPHSSSFASSDHHIATAGSSLASIHRAEPTHLHNVDIYIWEISYQSAIAIQGDVSSPFVTSVPSPSTTDSGTSSHPQRPHQPPIEDTDYYRSMSPTTPSTIDSELSVSPKEEALTTHNQGTGPGKAKGDDEEQHKNSAGWL</sequence>
<name>A0A8H5YCE7_9HYPO</name>
<keyword evidence="3" id="KW-1185">Reference proteome</keyword>
<organism evidence="2 3">
    <name type="scientific">Fusarium mundagurra</name>
    <dbReference type="NCBI Taxonomy" id="1567541"/>
    <lineage>
        <taxon>Eukaryota</taxon>
        <taxon>Fungi</taxon>
        <taxon>Dikarya</taxon>
        <taxon>Ascomycota</taxon>
        <taxon>Pezizomycotina</taxon>
        <taxon>Sordariomycetes</taxon>
        <taxon>Hypocreomycetidae</taxon>
        <taxon>Hypocreales</taxon>
        <taxon>Nectriaceae</taxon>
        <taxon>Fusarium</taxon>
        <taxon>Fusarium fujikuroi species complex</taxon>
    </lineage>
</organism>